<dbReference type="AlphaFoldDB" id="A0A369UV24"/>
<gene>
    <name evidence="2" type="ORF">DVJ77_03160</name>
</gene>
<dbReference type="Proteomes" id="UP000253782">
    <property type="component" value="Unassembled WGS sequence"/>
</dbReference>
<evidence type="ECO:0000313" key="2">
    <source>
        <dbReference type="EMBL" id="RDD83588.1"/>
    </source>
</evidence>
<reference evidence="2 3" key="1">
    <citation type="submission" date="2018-07" db="EMBL/GenBank/DDBJ databases">
        <title>Dyella tabacisoli L4-6T, whole genome shotgun sequence.</title>
        <authorList>
            <person name="Zhou X.-K."/>
            <person name="Li W.-J."/>
            <person name="Duan Y.-Q."/>
        </authorList>
    </citation>
    <scope>NUCLEOTIDE SEQUENCE [LARGE SCALE GENOMIC DNA]</scope>
    <source>
        <strain evidence="2 3">L4-6</strain>
    </source>
</reference>
<keyword evidence="1" id="KW-0732">Signal</keyword>
<feature type="signal peptide" evidence="1">
    <location>
        <begin position="1"/>
        <end position="32"/>
    </location>
</feature>
<keyword evidence="3" id="KW-1185">Reference proteome</keyword>
<protein>
    <recommendedName>
        <fullName evidence="4">DUF2946 domain-containing protein</fullName>
    </recommendedName>
</protein>
<dbReference type="EMBL" id="QQAH01000001">
    <property type="protein sequence ID" value="RDD83588.1"/>
    <property type="molecule type" value="Genomic_DNA"/>
</dbReference>
<feature type="chain" id="PRO_5016760529" description="DUF2946 domain-containing protein" evidence="1">
    <location>
        <begin position="33"/>
        <end position="127"/>
    </location>
</feature>
<sequence>MSAHFLPSLRRCRALFALALCAWLMLIGMAWAQGGCCSTLHSSTAMTMDMNGHADMSNHDMHGDGHDMGHPMGSPQVSCTCACASATLPQIAMVAPQTVMAKVDDSPYFGGEAPQPIQLPPLRPPAA</sequence>
<evidence type="ECO:0000313" key="3">
    <source>
        <dbReference type="Proteomes" id="UP000253782"/>
    </source>
</evidence>
<evidence type="ECO:0008006" key="4">
    <source>
        <dbReference type="Google" id="ProtNLM"/>
    </source>
</evidence>
<accession>A0A369UV24</accession>
<name>A0A369UV24_9GAMM</name>
<comment type="caution">
    <text evidence="2">The sequence shown here is derived from an EMBL/GenBank/DDBJ whole genome shotgun (WGS) entry which is preliminary data.</text>
</comment>
<dbReference type="RefSeq" id="WP_114843979.1">
    <property type="nucleotide sequence ID" value="NZ_JBHSPE010000001.1"/>
</dbReference>
<evidence type="ECO:0000256" key="1">
    <source>
        <dbReference type="SAM" id="SignalP"/>
    </source>
</evidence>
<organism evidence="2 3">
    <name type="scientific">Dyella tabacisoli</name>
    <dbReference type="NCBI Taxonomy" id="2282381"/>
    <lineage>
        <taxon>Bacteria</taxon>
        <taxon>Pseudomonadati</taxon>
        <taxon>Pseudomonadota</taxon>
        <taxon>Gammaproteobacteria</taxon>
        <taxon>Lysobacterales</taxon>
        <taxon>Rhodanobacteraceae</taxon>
        <taxon>Dyella</taxon>
    </lineage>
</organism>
<proteinExistence type="predicted"/>